<evidence type="ECO:0000313" key="2">
    <source>
        <dbReference type="WBParaSite" id="MCU_000311-RA"/>
    </source>
</evidence>
<dbReference type="WBParaSite" id="MCU_000311-RA">
    <property type="protein sequence ID" value="MCU_000311-RA"/>
    <property type="gene ID" value="MCU_000311"/>
</dbReference>
<evidence type="ECO:0000256" key="1">
    <source>
        <dbReference type="SAM" id="MobiDB-lite"/>
    </source>
</evidence>
<dbReference type="GO" id="GO:0043066">
    <property type="term" value="P:negative regulation of apoptotic process"/>
    <property type="evidence" value="ECO:0007669"/>
    <property type="project" value="InterPro"/>
</dbReference>
<dbReference type="InterPro" id="IPR038513">
    <property type="entry name" value="FAIM1_dom_sf"/>
</dbReference>
<accession>A0A5K3EHW8</accession>
<feature type="region of interest" description="Disordered" evidence="1">
    <location>
        <begin position="14"/>
        <end position="43"/>
    </location>
</feature>
<sequence>MSVVFTVGKKSAALVKGKDKDLRQPLRKSSSSSSGKEGSRKVSPPILLPVVQFTSQALSQAILNSKPSDDTVVWTPEIGGKHQSIALRRSSMDLWFEDERLEYVTTMEDTVSQLSFSLHGKEAVIMHHQKPQSNQSSFELHIEGVYIPPCEPHLESEK</sequence>
<dbReference type="Gene3D" id="2.40.128.180">
    <property type="match status" value="1"/>
</dbReference>
<reference evidence="2" key="1">
    <citation type="submission" date="2019-11" db="UniProtKB">
        <authorList>
            <consortium name="WormBaseParasite"/>
        </authorList>
    </citation>
    <scope>IDENTIFICATION</scope>
</reference>
<proteinExistence type="predicted"/>
<feature type="compositionally biased region" description="Low complexity" evidence="1">
    <location>
        <begin position="27"/>
        <end position="36"/>
    </location>
</feature>
<protein>
    <submittedName>
        <fullName evidence="2">SHR-BD domain-containing protein</fullName>
    </submittedName>
</protein>
<dbReference type="InterPro" id="IPR010695">
    <property type="entry name" value="FAIM1"/>
</dbReference>
<organism evidence="2">
    <name type="scientific">Mesocestoides corti</name>
    <name type="common">Flatworm</name>
    <dbReference type="NCBI Taxonomy" id="53468"/>
    <lineage>
        <taxon>Eukaryota</taxon>
        <taxon>Metazoa</taxon>
        <taxon>Spiralia</taxon>
        <taxon>Lophotrochozoa</taxon>
        <taxon>Platyhelminthes</taxon>
        <taxon>Cestoda</taxon>
        <taxon>Eucestoda</taxon>
        <taxon>Cyclophyllidea</taxon>
        <taxon>Mesocestoididae</taxon>
        <taxon>Mesocestoides</taxon>
    </lineage>
</organism>
<dbReference type="AlphaFoldDB" id="A0A5K3EHW8"/>
<name>A0A5K3EHW8_MESCO</name>
<dbReference type="Pfam" id="PF06905">
    <property type="entry name" value="FAIM1"/>
    <property type="match status" value="1"/>
</dbReference>